<dbReference type="SUPFAM" id="SSF52540">
    <property type="entry name" value="P-loop containing nucleoside triphosphate hydrolases"/>
    <property type="match status" value="2"/>
</dbReference>
<evidence type="ECO:0000256" key="4">
    <source>
        <dbReference type="ARBA" id="ARBA00022722"/>
    </source>
</evidence>
<keyword evidence="10" id="KW-0238">DNA-binding</keyword>
<evidence type="ECO:0000256" key="10">
    <source>
        <dbReference type="ARBA" id="ARBA00023125"/>
    </source>
</evidence>
<dbReference type="Gene3D" id="3.40.50.300">
    <property type="entry name" value="P-loop containing nucleotide triphosphate hydrolases"/>
    <property type="match status" value="2"/>
</dbReference>
<evidence type="ECO:0000313" key="14">
    <source>
        <dbReference type="Proteomes" id="UP000229095"/>
    </source>
</evidence>
<dbReference type="GO" id="GO:0009035">
    <property type="term" value="F:type I site-specific deoxyribonuclease activity"/>
    <property type="evidence" value="ECO:0007669"/>
    <property type="project" value="UniProtKB-EC"/>
</dbReference>
<dbReference type="PANTHER" id="PTHR30195:SF15">
    <property type="entry name" value="TYPE I RESTRICTION ENZYME HINDI ENDONUCLEASE SUBUNIT"/>
    <property type="match status" value="1"/>
</dbReference>
<evidence type="ECO:0000256" key="11">
    <source>
        <dbReference type="SAM" id="Coils"/>
    </source>
</evidence>
<dbReference type="AlphaFoldDB" id="A0A2M9HAK9"/>
<keyword evidence="9" id="KW-0067">ATP-binding</keyword>
<dbReference type="InterPro" id="IPR014001">
    <property type="entry name" value="Helicase_ATP-bd"/>
</dbReference>
<dbReference type="InterPro" id="IPR027417">
    <property type="entry name" value="P-loop_NTPase"/>
</dbReference>
<dbReference type="Gene3D" id="3.90.1570.50">
    <property type="match status" value="1"/>
</dbReference>
<dbReference type="InterPro" id="IPR007409">
    <property type="entry name" value="Restrct_endonuc_type1_HsdR_N"/>
</dbReference>
<dbReference type="Pfam" id="PF22679">
    <property type="entry name" value="T1R_D3-like"/>
    <property type="match status" value="1"/>
</dbReference>
<keyword evidence="11" id="KW-0175">Coiled coil</keyword>
<evidence type="ECO:0000256" key="5">
    <source>
        <dbReference type="ARBA" id="ARBA00022741"/>
    </source>
</evidence>
<dbReference type="GO" id="GO:0003677">
    <property type="term" value="F:DNA binding"/>
    <property type="evidence" value="ECO:0007669"/>
    <property type="project" value="UniProtKB-KW"/>
</dbReference>
<dbReference type="Pfam" id="PF04313">
    <property type="entry name" value="HSDR_N"/>
    <property type="match status" value="1"/>
</dbReference>
<dbReference type="REBASE" id="245762">
    <property type="entry name" value="BspTRE1ORF1395P"/>
</dbReference>
<dbReference type="GO" id="GO:0005524">
    <property type="term" value="F:ATP binding"/>
    <property type="evidence" value="ECO:0007669"/>
    <property type="project" value="UniProtKB-KW"/>
</dbReference>
<feature type="coiled-coil region" evidence="11">
    <location>
        <begin position="918"/>
        <end position="945"/>
    </location>
</feature>
<evidence type="ECO:0000256" key="2">
    <source>
        <dbReference type="ARBA" id="ARBA00008598"/>
    </source>
</evidence>
<name>A0A2M9HAK9_9BIFI</name>
<comment type="caution">
    <text evidence="13">The sequence shown here is derived from an EMBL/GenBank/DDBJ whole genome shotgun (WGS) entry which is preliminary data.</text>
</comment>
<reference evidence="13 14" key="1">
    <citation type="submission" date="2017-10" db="EMBL/GenBank/DDBJ databases">
        <title>Draft genome sequences of strains TRE 1, TRE 9, TRE H and TRI 7, isolated from tamarins, belonging to four potential novel Bifidobacterium species.</title>
        <authorList>
            <person name="Mattarelli P."/>
            <person name="Modesto M."/>
            <person name="Puglisi E."/>
            <person name="Morelli L."/>
            <person name="Spezio C."/>
            <person name="Bonetti A."/>
            <person name="Sandri C."/>
        </authorList>
    </citation>
    <scope>NUCLEOTIDE SEQUENCE [LARGE SCALE GENOMIC DNA]</scope>
    <source>
        <strain evidence="14">TRE1</strain>
    </source>
</reference>
<keyword evidence="6" id="KW-0680">Restriction system</keyword>
<dbReference type="InterPro" id="IPR055180">
    <property type="entry name" value="HsdR_RecA-like_helicase_dom_2"/>
</dbReference>
<evidence type="ECO:0000256" key="1">
    <source>
        <dbReference type="ARBA" id="ARBA00000851"/>
    </source>
</evidence>
<accession>A0A2M9HAK9</accession>
<organism evidence="13 14">
    <name type="scientific">Bifidobacterium primatium</name>
    <dbReference type="NCBI Taxonomy" id="2045438"/>
    <lineage>
        <taxon>Bacteria</taxon>
        <taxon>Bacillati</taxon>
        <taxon>Actinomycetota</taxon>
        <taxon>Actinomycetes</taxon>
        <taxon>Bifidobacteriales</taxon>
        <taxon>Bifidobacteriaceae</taxon>
        <taxon>Bifidobacterium</taxon>
    </lineage>
</organism>
<dbReference type="Pfam" id="PF18766">
    <property type="entry name" value="SWI2_SNF2"/>
    <property type="match status" value="1"/>
</dbReference>
<evidence type="ECO:0000313" key="13">
    <source>
        <dbReference type="EMBL" id="PJM73852.1"/>
    </source>
</evidence>
<protein>
    <recommendedName>
        <fullName evidence="3">type I site-specific deoxyribonuclease</fullName>
        <ecNumber evidence="3">3.1.21.3</ecNumber>
    </recommendedName>
</protein>
<keyword evidence="7 13" id="KW-0255">Endonuclease</keyword>
<keyword evidence="4" id="KW-0540">Nuclease</keyword>
<comment type="similarity">
    <text evidence="2">Belongs to the HsdR family.</text>
</comment>
<dbReference type="OrthoDB" id="9758243at2"/>
<dbReference type="EC" id="3.1.21.3" evidence="3"/>
<evidence type="ECO:0000259" key="12">
    <source>
        <dbReference type="PROSITE" id="PS51192"/>
    </source>
</evidence>
<dbReference type="EMBL" id="PEBI01000001">
    <property type="protein sequence ID" value="PJM73852.1"/>
    <property type="molecule type" value="Genomic_DNA"/>
</dbReference>
<sequence length="1045" mass="120061">MMTRDDDSLGKEGVMHGPEDKYVKVPALVHATRLGWKYRSIKHDRPGTDYDPGTNIFYDLFAESIRRINPDRGIDDDRVRFLIRKIAAILSGDDLGRAFFENLQHGLDGYRLIDFDNPERNDFTVVTELTYAHDDDNFRPDIVFLVNGMPLCFMEVKRPNNRDGILAERNRMFSRFRQPFFRRFANITQIMAFSNNQPYDDADRDPIQGSFYATSSYETLWMNRFREEPQSAKALAATLAPRNPDEEKRILQDNNVIALFDTPAWNDSLDPATPANGIITSLFSRNRLLFLLQYGLCYKEYVKDANTEDADGAATGEGVHVIEKHIMRYPQFFASQAVRLTLDDGVKQGVIWHTQGSGKTELAFLLTRYLRDYYQRRNRILRAFFIVDRLDLADQASDEFSARGAQVLRADSRDRFIDLLRNPSEWMPKKGDGSGSATAQIAVVNIQKFRDDASAIRAEYGLDEQRLFFIDEAHREYKPGKSFLAALVNADRDAVRIALTGTPLIRQKGGADTKQVFGDYIHTYFYDRSIIDGYTLRLLREDIKPQFRVRMKKIMDALREIDGLTDLNAVFEHPHFVEPLIEYIVDDLVNSRIALGRENENIGAMIVARTSQQARNIYAELQRYDQDISSALILFDEGSKEDRRKLQRKFKRGGIDILVVYNMLLTGFDAPRLKKMYLCRKLDAHNLLQALTRVNRPYKHMDHGFVVDFVDISKEFDKTNQDYLAELNNELGDDMATYSSLFDDPKVIEADLDDIKDTLWEYSTDDDHAFAKELDAIEDVNVLYAIRKALNRYKELRNLATLYGHTELEDHFDIALFGKLLNEVNLRIGRINQQKALALGRLSTGSLNILLENMEFSFEKEGTEELSMADRLKQAIRTTGGSFQGNEDPDDPQYVNLLEELRKKLLKANMTEITTEETADLVNEINELKRRSDELNRRNDLLERKYDGDAKFMRIHKAMMRDEHPVTDSRATLFKALSAAKKVVDVMVEHNAASLDQPASFTRSLGPKVLNAFREAGVQCSISQVKSTAGRIYNEYSDERKRNLA</sequence>
<dbReference type="PROSITE" id="PS51192">
    <property type="entry name" value="HELICASE_ATP_BIND_1"/>
    <property type="match status" value="1"/>
</dbReference>
<dbReference type="SMART" id="SM00487">
    <property type="entry name" value="DEXDc"/>
    <property type="match status" value="1"/>
</dbReference>
<dbReference type="CDD" id="cd22332">
    <property type="entry name" value="HsdR_N"/>
    <property type="match status" value="1"/>
</dbReference>
<evidence type="ECO:0000256" key="7">
    <source>
        <dbReference type="ARBA" id="ARBA00022759"/>
    </source>
</evidence>
<keyword evidence="8" id="KW-0378">Hydrolase</keyword>
<keyword evidence="5" id="KW-0547">Nucleotide-binding</keyword>
<evidence type="ECO:0000256" key="9">
    <source>
        <dbReference type="ARBA" id="ARBA00022840"/>
    </source>
</evidence>
<comment type="catalytic activity">
    <reaction evidence="1">
        <text>Endonucleolytic cleavage of DNA to give random double-stranded fragments with terminal 5'-phosphates, ATP is simultaneously hydrolyzed.</text>
        <dbReference type="EC" id="3.1.21.3"/>
    </reaction>
</comment>
<evidence type="ECO:0000256" key="8">
    <source>
        <dbReference type="ARBA" id="ARBA00022801"/>
    </source>
</evidence>
<dbReference type="PANTHER" id="PTHR30195">
    <property type="entry name" value="TYPE I SITE-SPECIFIC DEOXYRIBONUCLEASE PROTEIN SUBUNIT M AND R"/>
    <property type="match status" value="1"/>
</dbReference>
<feature type="domain" description="Helicase ATP-binding" evidence="12">
    <location>
        <begin position="340"/>
        <end position="521"/>
    </location>
</feature>
<gene>
    <name evidence="13" type="ORF">CS006_01390</name>
</gene>
<dbReference type="InterPro" id="IPR051268">
    <property type="entry name" value="Type-I_R_enzyme_R_subunit"/>
</dbReference>
<keyword evidence="14" id="KW-1185">Reference proteome</keyword>
<evidence type="ECO:0000256" key="6">
    <source>
        <dbReference type="ARBA" id="ARBA00022747"/>
    </source>
</evidence>
<dbReference type="GO" id="GO:0009307">
    <property type="term" value="P:DNA restriction-modification system"/>
    <property type="evidence" value="ECO:0007669"/>
    <property type="project" value="UniProtKB-KW"/>
</dbReference>
<dbReference type="InterPro" id="IPR040980">
    <property type="entry name" value="SWI2_SNF2"/>
</dbReference>
<proteinExistence type="inferred from homology"/>
<evidence type="ECO:0000256" key="3">
    <source>
        <dbReference type="ARBA" id="ARBA00012654"/>
    </source>
</evidence>
<dbReference type="Proteomes" id="UP000229095">
    <property type="component" value="Unassembled WGS sequence"/>
</dbReference>